<reference evidence="1 2" key="1">
    <citation type="submission" date="2019-02" db="EMBL/GenBank/DDBJ databases">
        <title>Deep-cultivation of Planctomycetes and their phenomic and genomic characterization uncovers novel biology.</title>
        <authorList>
            <person name="Wiegand S."/>
            <person name="Jogler M."/>
            <person name="Boedeker C."/>
            <person name="Pinto D."/>
            <person name="Vollmers J."/>
            <person name="Rivas-Marin E."/>
            <person name="Kohn T."/>
            <person name="Peeters S.H."/>
            <person name="Heuer A."/>
            <person name="Rast P."/>
            <person name="Oberbeckmann S."/>
            <person name="Bunk B."/>
            <person name="Jeske O."/>
            <person name="Meyerdierks A."/>
            <person name="Storesund J.E."/>
            <person name="Kallscheuer N."/>
            <person name="Luecker S."/>
            <person name="Lage O.M."/>
            <person name="Pohl T."/>
            <person name="Merkel B.J."/>
            <person name="Hornburger P."/>
            <person name="Mueller R.-W."/>
            <person name="Bruemmer F."/>
            <person name="Labrenz M."/>
            <person name="Spormann A.M."/>
            <person name="Op den Camp H."/>
            <person name="Overmann J."/>
            <person name="Amann R."/>
            <person name="Jetten M.S.M."/>
            <person name="Mascher T."/>
            <person name="Medema M.H."/>
            <person name="Devos D.P."/>
            <person name="Kaster A.-K."/>
            <person name="Ovreas L."/>
            <person name="Rohde M."/>
            <person name="Galperin M.Y."/>
            <person name="Jogler C."/>
        </authorList>
    </citation>
    <scope>NUCLEOTIDE SEQUENCE [LARGE SCALE GENOMIC DNA]</scope>
    <source>
        <strain evidence="1 2">TBK1r</strain>
    </source>
</reference>
<protein>
    <submittedName>
        <fullName evidence="1">Dockerin type I repeat protein</fullName>
    </submittedName>
</protein>
<dbReference type="Pfam" id="PF00404">
    <property type="entry name" value="Dockerin_1"/>
    <property type="match status" value="1"/>
</dbReference>
<dbReference type="InterPro" id="IPR036439">
    <property type="entry name" value="Dockerin_dom_sf"/>
</dbReference>
<name>A0ABX5Y1D2_9BACT</name>
<proteinExistence type="predicted"/>
<organism evidence="1 2">
    <name type="scientific">Stieleria magnilauensis</name>
    <dbReference type="NCBI Taxonomy" id="2527963"/>
    <lineage>
        <taxon>Bacteria</taxon>
        <taxon>Pseudomonadati</taxon>
        <taxon>Planctomycetota</taxon>
        <taxon>Planctomycetia</taxon>
        <taxon>Pirellulales</taxon>
        <taxon>Pirellulaceae</taxon>
        <taxon>Stieleria</taxon>
    </lineage>
</organism>
<sequence length="845" mass="91377">MLAGDVPFGATPIDNGEFLLGTVTVTPVFFESDGSIDPETQNWSETEIEDTLAKIRDSVDWWSDLLATQTSVHSLDFIIDDRYARDPVETGYEPIDNDSNTFKRYVGGWLTDLGYGDAPSIERAVSLFNDSQRQTHQTDWAFTMFVVDSSDDENGFFENGGFIGAFAYPGGLFMVVPSGRPVSTFTHEMGHIFWARDEYPGAGNWTDQRGYYNAQNLNASDNPTPGFVQQDSIMRGGVVTVRAHDNLVSPESTLAMIGWRDSDGDGIFDLVDVPLNLDAIGSLDVHSDVYSIRGSATVDTLANQNSEGTQSDITLARISELQYRLDDGPWQTAITPDATHVEFDLEIEVSSPFNQIAWRAIDTHTGITSEVLQGDMLTPVWSGIGGGFAYVDQNQNGQRDFDEPLIDGTQFTVRRDDGTELFNRSFQAANSPDGVATPVSGLTLTSLGADVDGRVATLASGTDQQAGRVLHYYNTQTDQWTDTWNTANRLQVAFAGSTGRVEIDFTALDTGSYGLESGSYARVEAYDSQGNRIDRITSPLVPAGSSDTLVIEDSLGRIARVVVSGHAETEILISGIQVGQAALVSADDNGAFSVDGLPDGDYSVEIVTPNLIYQFPSEPVVFQISAGTIAPLAIAAQRVDSPRYNRSLPGDVNGDQQITARDALAVINDLARLGNRVLTADETSDFHIDVNNDGRVSAIDALRVINLIEQGIAGEGESFSEISATTPPISAANQTTDPTPSPQPVQPLSTAAIDLVFSPENPQLGSYQDNTLNREDPEMLNCAGQRTSDQSLSKLPSDRPTGADVHWLVKTGANTGFERPLLGFLLQDGEIESGFAVHPSPEQLF</sequence>
<keyword evidence="2" id="KW-1185">Reference proteome</keyword>
<accession>A0ABX5Y1D2</accession>
<dbReference type="Proteomes" id="UP000318081">
    <property type="component" value="Chromosome"/>
</dbReference>
<dbReference type="Gene3D" id="1.10.1330.10">
    <property type="entry name" value="Dockerin domain"/>
    <property type="match status" value="1"/>
</dbReference>
<dbReference type="EMBL" id="CP036432">
    <property type="protein sequence ID" value="QDV88083.1"/>
    <property type="molecule type" value="Genomic_DNA"/>
</dbReference>
<gene>
    <name evidence="1" type="ORF">TBK1r_71150</name>
</gene>
<dbReference type="SUPFAM" id="SSF63446">
    <property type="entry name" value="Type I dockerin domain"/>
    <property type="match status" value="1"/>
</dbReference>
<dbReference type="InterPro" id="IPR002105">
    <property type="entry name" value="Dockerin_1_rpt"/>
</dbReference>
<dbReference type="CDD" id="cd14256">
    <property type="entry name" value="Dockerin_I"/>
    <property type="match status" value="1"/>
</dbReference>
<evidence type="ECO:0000313" key="1">
    <source>
        <dbReference type="EMBL" id="QDV88083.1"/>
    </source>
</evidence>
<evidence type="ECO:0000313" key="2">
    <source>
        <dbReference type="Proteomes" id="UP000318081"/>
    </source>
</evidence>